<feature type="domain" description="Zn(2)-C6 fungal-type" evidence="3">
    <location>
        <begin position="1010"/>
        <end position="1040"/>
    </location>
</feature>
<accession>A0A9P4LLE1</accession>
<feature type="region of interest" description="Disordered" evidence="2">
    <location>
        <begin position="1060"/>
        <end position="1085"/>
    </location>
</feature>
<dbReference type="PANTHER" id="PTHR36167">
    <property type="entry name" value="C2H2 FINGER DOMAIN TRANSCRIPTION FACTOR (EUROFUNG)-RELATED"/>
    <property type="match status" value="1"/>
</dbReference>
<feature type="region of interest" description="Disordered" evidence="2">
    <location>
        <begin position="1316"/>
        <end position="1376"/>
    </location>
</feature>
<feature type="compositionally biased region" description="Basic and acidic residues" evidence="2">
    <location>
        <begin position="1352"/>
        <end position="1375"/>
    </location>
</feature>
<dbReference type="PROSITE" id="PS50048">
    <property type="entry name" value="ZN2_CY6_FUNGAL_2"/>
    <property type="match status" value="1"/>
</dbReference>
<gene>
    <name evidence="4" type="ORF">EK21DRAFT_113174</name>
</gene>
<dbReference type="OrthoDB" id="5431013at2759"/>
<feature type="compositionally biased region" description="Low complexity" evidence="2">
    <location>
        <begin position="1063"/>
        <end position="1083"/>
    </location>
</feature>
<keyword evidence="5" id="KW-1185">Reference proteome</keyword>
<feature type="compositionally biased region" description="Polar residues" evidence="2">
    <location>
        <begin position="923"/>
        <end position="949"/>
    </location>
</feature>
<dbReference type="Proteomes" id="UP000799777">
    <property type="component" value="Unassembled WGS sequence"/>
</dbReference>
<dbReference type="SUPFAM" id="SSF57701">
    <property type="entry name" value="Zn2/Cys6 DNA-binding domain"/>
    <property type="match status" value="1"/>
</dbReference>
<dbReference type="CDD" id="cd00067">
    <property type="entry name" value="GAL4"/>
    <property type="match status" value="1"/>
</dbReference>
<evidence type="ECO:0000313" key="4">
    <source>
        <dbReference type="EMBL" id="KAF2029115.1"/>
    </source>
</evidence>
<protein>
    <recommendedName>
        <fullName evidence="3">Zn(2)-C6 fungal-type domain-containing protein</fullName>
    </recommendedName>
</protein>
<feature type="compositionally biased region" description="Acidic residues" evidence="2">
    <location>
        <begin position="244"/>
        <end position="263"/>
    </location>
</feature>
<dbReference type="EMBL" id="ML978204">
    <property type="protein sequence ID" value="KAF2029115.1"/>
    <property type="molecule type" value="Genomic_DNA"/>
</dbReference>
<keyword evidence="1" id="KW-0539">Nucleus</keyword>
<reference evidence="4" key="1">
    <citation type="journal article" date="2020" name="Stud. Mycol.">
        <title>101 Dothideomycetes genomes: a test case for predicting lifestyles and emergence of pathogens.</title>
        <authorList>
            <person name="Haridas S."/>
            <person name="Albert R."/>
            <person name="Binder M."/>
            <person name="Bloem J."/>
            <person name="Labutti K."/>
            <person name="Salamov A."/>
            <person name="Andreopoulos B."/>
            <person name="Baker S."/>
            <person name="Barry K."/>
            <person name="Bills G."/>
            <person name="Bluhm B."/>
            <person name="Cannon C."/>
            <person name="Castanera R."/>
            <person name="Culley D."/>
            <person name="Daum C."/>
            <person name="Ezra D."/>
            <person name="Gonzalez J."/>
            <person name="Henrissat B."/>
            <person name="Kuo A."/>
            <person name="Liang C."/>
            <person name="Lipzen A."/>
            <person name="Lutzoni F."/>
            <person name="Magnuson J."/>
            <person name="Mondo S."/>
            <person name="Nolan M."/>
            <person name="Ohm R."/>
            <person name="Pangilinan J."/>
            <person name="Park H.-J."/>
            <person name="Ramirez L."/>
            <person name="Alfaro M."/>
            <person name="Sun H."/>
            <person name="Tritt A."/>
            <person name="Yoshinaga Y."/>
            <person name="Zwiers L.-H."/>
            <person name="Turgeon B."/>
            <person name="Goodwin S."/>
            <person name="Spatafora J."/>
            <person name="Crous P."/>
            <person name="Grigoriev I."/>
        </authorList>
    </citation>
    <scope>NUCLEOTIDE SEQUENCE</scope>
    <source>
        <strain evidence="4">CBS 110217</strain>
    </source>
</reference>
<evidence type="ECO:0000256" key="1">
    <source>
        <dbReference type="ARBA" id="ARBA00023242"/>
    </source>
</evidence>
<evidence type="ECO:0000256" key="2">
    <source>
        <dbReference type="SAM" id="MobiDB-lite"/>
    </source>
</evidence>
<evidence type="ECO:0000313" key="5">
    <source>
        <dbReference type="Proteomes" id="UP000799777"/>
    </source>
</evidence>
<dbReference type="InterPro" id="IPR001138">
    <property type="entry name" value="Zn2Cys6_DnaBD"/>
</dbReference>
<name>A0A9P4LLE1_9PLEO</name>
<dbReference type="PROSITE" id="PS00463">
    <property type="entry name" value="ZN2_CY6_FUNGAL_1"/>
    <property type="match status" value="1"/>
</dbReference>
<comment type="caution">
    <text evidence="4">The sequence shown here is derived from an EMBL/GenBank/DDBJ whole genome shotgun (WGS) entry which is preliminary data.</text>
</comment>
<dbReference type="GO" id="GO:0000981">
    <property type="term" value="F:DNA-binding transcription factor activity, RNA polymerase II-specific"/>
    <property type="evidence" value="ECO:0007669"/>
    <property type="project" value="InterPro"/>
</dbReference>
<proteinExistence type="predicted"/>
<dbReference type="GO" id="GO:0008270">
    <property type="term" value="F:zinc ion binding"/>
    <property type="evidence" value="ECO:0007669"/>
    <property type="project" value="InterPro"/>
</dbReference>
<organism evidence="4 5">
    <name type="scientific">Setomelanomma holmii</name>
    <dbReference type="NCBI Taxonomy" id="210430"/>
    <lineage>
        <taxon>Eukaryota</taxon>
        <taxon>Fungi</taxon>
        <taxon>Dikarya</taxon>
        <taxon>Ascomycota</taxon>
        <taxon>Pezizomycotina</taxon>
        <taxon>Dothideomycetes</taxon>
        <taxon>Pleosporomycetidae</taxon>
        <taxon>Pleosporales</taxon>
        <taxon>Pleosporineae</taxon>
        <taxon>Phaeosphaeriaceae</taxon>
        <taxon>Setomelanomma</taxon>
    </lineage>
</organism>
<dbReference type="Pfam" id="PF00172">
    <property type="entry name" value="Zn_clus"/>
    <property type="match status" value="1"/>
</dbReference>
<evidence type="ECO:0000259" key="3">
    <source>
        <dbReference type="PROSITE" id="PS50048"/>
    </source>
</evidence>
<feature type="region of interest" description="Disordered" evidence="2">
    <location>
        <begin position="240"/>
        <end position="263"/>
    </location>
</feature>
<feature type="region of interest" description="Disordered" evidence="2">
    <location>
        <begin position="1111"/>
        <end position="1198"/>
    </location>
</feature>
<feature type="compositionally biased region" description="Basic and acidic residues" evidence="2">
    <location>
        <begin position="1332"/>
        <end position="1343"/>
    </location>
</feature>
<dbReference type="PANTHER" id="PTHR36167:SF4">
    <property type="entry name" value="FUNGAL N-TERMINAL DOMAIN-CONTAINING PROTEIN"/>
    <property type="match status" value="1"/>
</dbReference>
<sequence length="1636" mass="180332">MAEVIGLVASIVQIAGAGVKLSSELWNFTTSALRADQDITDIAGDVELTSNALESVARVFETEDAKSVVSKKAIQDANNLIKRCGAVFEDISELVDKRRKVCKDGKKGLSFAGKISWPMKEQRLELHRRRLDSLKNSLVLLLHVLQLAQGQARGQLEKDALVKEREKIRELHQRQQGSLKSLQALESKLSKVTLDDGATLQGSIVPSRVPTLELMCQPPPAQARIEKTTDDKAPNINTITIDLDASDSDSSDSDAPATDDDDEKLSLEELSRAAKHVQKLLKRITVLQKSFDSSQKSKMHKKKRVHKMYMRFKKKWESDVVQPPATTWTKPEAFFGSSVDHGPTSTLHMPSIVPLPSSSKATDSISIVNPILANWLRHNYDEKPETMRLESQGLAPTAKDKPVVKLQPQSSPADFSLNTSQATLSTSASMAPFAMIPTTKDGSNLGNSPFRMADFQQDFTSISNVPDVTASNAATASMSEGKAGAQWMEVRSLSSNDHGWVDVGRSKYDVPNNSAIFFNPAQSISLHSRTSSTPHTQHSLFSFEEIRSPMQESFEQTQKTPQLPSTIPNQTSTETTIQGQMNHDPQMLLRQRAQQESNIAGGSHQQLMEQARFSMMHAHFDPKLEAQLLKVPEPQFREILQSYMEQARCKGAAPSQNSHRESLQYMSHPRDVEDAALTTPMHMDSFSNFQMPSIQTTHSGNHALQDYHMQLMLLEQQNKKRLLMARQEQDNMSSPQSLRLPVAIPRHSDQVEQSPKPDSQIGGGLLYPGDARGAPQLQSALQSQYGGPNISQQSYTIQRQPASYESSRASTSLAHGNLRAGNVRAITDPPILPFSSDDDTMFDLGGFDLDENAALDNFDFDSFLHVGADQALNVRGEFNFSEIQDIGSKGLDVAAQAVPQAPLMASTRSGAVLNLTPDQLSQMTPAQQVQMRAQLSKAQDASNAADNKTQQQQQQQGDFTEYRRSYGDEGISPYICEDGTDCRAITDDEPLNPVWGITKAGKPRKRLAQACLTCREKKIKCEPGYPKCQQCAKSQQVCRRYSNGPRLEYAPMSPGFLGHSPISPGFSPTSPGYSPTSPGISSPRLNAQHDQEYLRPLREPQLPVIIRERADAAADDGGDPFPLKRTTSSSSSRRKAPSISSVGSGRQPKRRRTRSESRAPSNIELDKIVSVAAKPASEAAKKRHRKSQKSGYESGAESDKIDELIVRHRSDRPDTMDSLASAALGGVVERRRSRSRGRSHSRVRLGVPIAAAGLGSAAVAGLYDKLEAKKRARALSRPKSRSRTRSQSRLRRPSSLRRKPVVDLVKDFGKAKGLGGAIGAGIGRNRSTSLDQYRDRHDDRGYEGDENGEYDNYSRYDSRSRSGSKEGDRSEKWRQASEAALVAGATEVDRSRRPRNPEYITETTYIERGGGGILPHRDPTYKAREDTIEDIPRDLPPPASLYQQTKYREEYAIRGRSRIRQRSWSPYCVSRSRSRSRGGRKFDKWQQAAKAAIVAGAVEAFRSRKVQGPWNSKKGQRIATAALGAAGIDGLIDKDPARREKRHVVESALDGLAANRLTNGPSLGDPAPMNEKVGIALPEMLELVLSLPPGKLSMTAYDPRVAPGKNTRARAPRAETAIYLLVVGVAVQTAEHVLWT</sequence>
<feature type="region of interest" description="Disordered" evidence="2">
    <location>
        <begin position="923"/>
        <end position="960"/>
    </location>
</feature>
<feature type="region of interest" description="Disordered" evidence="2">
    <location>
        <begin position="747"/>
        <end position="809"/>
    </location>
</feature>
<dbReference type="InterPro" id="IPR036864">
    <property type="entry name" value="Zn2-C6_fun-type_DNA-bd_sf"/>
</dbReference>
<dbReference type="SMART" id="SM00066">
    <property type="entry name" value="GAL4"/>
    <property type="match status" value="1"/>
</dbReference>
<feature type="compositionally biased region" description="Polar residues" evidence="2">
    <location>
        <begin position="776"/>
        <end position="809"/>
    </location>
</feature>
<feature type="region of interest" description="Disordered" evidence="2">
    <location>
        <begin position="1271"/>
        <end position="1298"/>
    </location>
</feature>
<dbReference type="Gene3D" id="4.10.240.10">
    <property type="entry name" value="Zn(2)-C6 fungal-type DNA-binding domain"/>
    <property type="match status" value="1"/>
</dbReference>
<dbReference type="InterPro" id="IPR039327">
    <property type="entry name" value="CON7-like"/>
</dbReference>